<dbReference type="Proteomes" id="UP001347796">
    <property type="component" value="Unassembled WGS sequence"/>
</dbReference>
<dbReference type="InterPro" id="IPR000477">
    <property type="entry name" value="RT_dom"/>
</dbReference>
<dbReference type="SUPFAM" id="SSF56672">
    <property type="entry name" value="DNA/RNA polymerases"/>
    <property type="match status" value="1"/>
</dbReference>
<evidence type="ECO:0000313" key="3">
    <source>
        <dbReference type="Proteomes" id="UP001347796"/>
    </source>
</evidence>
<dbReference type="EMBL" id="JAZGQO010000010">
    <property type="protein sequence ID" value="KAK6175986.1"/>
    <property type="molecule type" value="Genomic_DNA"/>
</dbReference>
<dbReference type="PROSITE" id="PS50878">
    <property type="entry name" value="RT_POL"/>
    <property type="match status" value="1"/>
</dbReference>
<name>A0AAN8JI17_PATCE</name>
<dbReference type="PANTHER" id="PTHR33332">
    <property type="entry name" value="REVERSE TRANSCRIPTASE DOMAIN-CONTAINING PROTEIN"/>
    <property type="match status" value="1"/>
</dbReference>
<gene>
    <name evidence="2" type="ORF">SNE40_014357</name>
</gene>
<dbReference type="Pfam" id="PF00078">
    <property type="entry name" value="RVT_1"/>
    <property type="match status" value="1"/>
</dbReference>
<protein>
    <recommendedName>
        <fullName evidence="1">Reverse transcriptase domain-containing protein</fullName>
    </recommendedName>
</protein>
<proteinExistence type="predicted"/>
<keyword evidence="3" id="KW-1185">Reference proteome</keyword>
<reference evidence="2 3" key="1">
    <citation type="submission" date="2024-01" db="EMBL/GenBank/DDBJ databases">
        <title>The genome of the rayed Mediterranean limpet Patella caerulea (Linnaeus, 1758).</title>
        <authorList>
            <person name="Anh-Thu Weber A."/>
            <person name="Halstead-Nussloch G."/>
        </authorList>
    </citation>
    <scope>NUCLEOTIDE SEQUENCE [LARGE SCALE GENOMIC DNA]</scope>
    <source>
        <strain evidence="2">AATW-2023a</strain>
        <tissue evidence="2">Whole specimen</tissue>
    </source>
</reference>
<evidence type="ECO:0000259" key="1">
    <source>
        <dbReference type="PROSITE" id="PS50878"/>
    </source>
</evidence>
<organism evidence="2 3">
    <name type="scientific">Patella caerulea</name>
    <name type="common">Rayed Mediterranean limpet</name>
    <dbReference type="NCBI Taxonomy" id="87958"/>
    <lineage>
        <taxon>Eukaryota</taxon>
        <taxon>Metazoa</taxon>
        <taxon>Spiralia</taxon>
        <taxon>Lophotrochozoa</taxon>
        <taxon>Mollusca</taxon>
        <taxon>Gastropoda</taxon>
        <taxon>Patellogastropoda</taxon>
        <taxon>Patelloidea</taxon>
        <taxon>Patellidae</taxon>
        <taxon>Patella</taxon>
    </lineage>
</organism>
<accession>A0AAN8JI17</accession>
<feature type="domain" description="Reverse transcriptase" evidence="1">
    <location>
        <begin position="247"/>
        <end position="527"/>
    </location>
</feature>
<dbReference type="AlphaFoldDB" id="A0AAN8JI17"/>
<comment type="caution">
    <text evidence="2">The sequence shown here is derived from an EMBL/GenBank/DDBJ whole genome shotgun (WGS) entry which is preliminary data.</text>
</comment>
<evidence type="ECO:0000313" key="2">
    <source>
        <dbReference type="EMBL" id="KAK6175986.1"/>
    </source>
</evidence>
<sequence>MIDCRNIKSISKADFEKDLLDSSLFKNTPEEVDELVDLYNSTLASLLDKYAPCKSKVVRVKSHAPWYTDEIAALKGKRRVAERRWRKTRLEIHRQIFCQTRSDVNNKLRHVKTKYYNNQILSNSANSKALFTHLFDLLGQRMSSPLPAADDYTTLANDFASFFKGKIDKIRDDLIKAVQNDTTYTSQHTSSPSAPSLCFFKPYTEDQVLKIIKDSKPTSCELDPVPTKFLLDYVSVLLPVITCIINKSLEFGVVPQSLKEAVVKPLLKKPHLEVSSLSNYRPVSNLSFLSKILEKAVKSQLMDHLNHHDLMDEFQSAYRVGHSTETGLLRVTNDIQMSVDAGSISLLVLLDLSAAFDTINHDRLLVCLKHDFGLDGIILNWFDSYLTNRLQSVLVDKVKSDKIQLSCGVPQGSVLGPVLFVMYTKNLGQLIDNHGLGRHSYADDTQLTANYSISKTVPSRNFSDIKSCTRDIKDWMTRNMLKLNDTKTECIFFGPNTRLKSLGSNGVVVGDAIIAPSDTVKNLGVLLEPNLSMDNHIREICRKCYFQLRNISHIRHLISQEAAATLVCCLVFSRIDYCNSLLAETSCANIKKLQLVQNTAARIVTRATKYSHITPVLKSLHWLPINERIIFKVLSLTYQCVNGLAPKYLSNLMQIHVPSRSLRSNRLQQLCCPRWKLKSFGYRSFSVNAPKLWNNLPEIIKSSPTVSCFKSRLKTYLFEKCYHD</sequence>
<dbReference type="InterPro" id="IPR043502">
    <property type="entry name" value="DNA/RNA_pol_sf"/>
</dbReference>
<dbReference type="CDD" id="cd01650">
    <property type="entry name" value="RT_nLTR_like"/>
    <property type="match status" value="1"/>
</dbReference>